<dbReference type="SMART" id="SM00530">
    <property type="entry name" value="HTH_XRE"/>
    <property type="match status" value="1"/>
</dbReference>
<name>A0ABS9TMK1_9PSEU</name>
<dbReference type="InterPro" id="IPR010982">
    <property type="entry name" value="Lambda_DNA-bd_dom_sf"/>
</dbReference>
<dbReference type="EMBL" id="JAKXMK010000028">
    <property type="protein sequence ID" value="MCH6169765.1"/>
    <property type="molecule type" value="Genomic_DNA"/>
</dbReference>
<organism evidence="2 3">
    <name type="scientific">Pseudonocardia alaniniphila</name>
    <dbReference type="NCBI Taxonomy" id="75291"/>
    <lineage>
        <taxon>Bacteria</taxon>
        <taxon>Bacillati</taxon>
        <taxon>Actinomycetota</taxon>
        <taxon>Actinomycetes</taxon>
        <taxon>Pseudonocardiales</taxon>
        <taxon>Pseudonocardiaceae</taxon>
        <taxon>Pseudonocardia</taxon>
    </lineage>
</organism>
<dbReference type="RefSeq" id="WP_241040406.1">
    <property type="nucleotide sequence ID" value="NZ_BAAAJF010000014.1"/>
</dbReference>
<feature type="domain" description="HTH cro/C1-type" evidence="1">
    <location>
        <begin position="8"/>
        <end position="63"/>
    </location>
</feature>
<gene>
    <name evidence="2" type="ORF">MMF94_29035</name>
</gene>
<dbReference type="PROSITE" id="PS50943">
    <property type="entry name" value="HTH_CROC1"/>
    <property type="match status" value="1"/>
</dbReference>
<reference evidence="2 3" key="1">
    <citation type="submission" date="2022-03" db="EMBL/GenBank/DDBJ databases">
        <title>Pseudonocardia alaer sp. nov., a novel actinomycete isolated from reed forest soil.</title>
        <authorList>
            <person name="Wang L."/>
        </authorList>
    </citation>
    <scope>NUCLEOTIDE SEQUENCE [LARGE SCALE GENOMIC DNA]</scope>
    <source>
        <strain evidence="2 3">Y-16303</strain>
    </source>
</reference>
<protein>
    <submittedName>
        <fullName evidence="2">Helix-turn-helix domain-containing protein</fullName>
    </submittedName>
</protein>
<keyword evidence="3" id="KW-1185">Reference proteome</keyword>
<evidence type="ECO:0000313" key="3">
    <source>
        <dbReference type="Proteomes" id="UP001299970"/>
    </source>
</evidence>
<evidence type="ECO:0000313" key="2">
    <source>
        <dbReference type="EMBL" id="MCH6169765.1"/>
    </source>
</evidence>
<comment type="caution">
    <text evidence="2">The sequence shown here is derived from an EMBL/GenBank/DDBJ whole genome shotgun (WGS) entry which is preliminary data.</text>
</comment>
<evidence type="ECO:0000259" key="1">
    <source>
        <dbReference type="PROSITE" id="PS50943"/>
    </source>
</evidence>
<dbReference type="Gene3D" id="1.10.260.40">
    <property type="entry name" value="lambda repressor-like DNA-binding domains"/>
    <property type="match status" value="1"/>
</dbReference>
<dbReference type="SUPFAM" id="SSF47413">
    <property type="entry name" value="lambda repressor-like DNA-binding domains"/>
    <property type="match status" value="1"/>
</dbReference>
<dbReference type="Pfam" id="PF13560">
    <property type="entry name" value="HTH_31"/>
    <property type="match status" value="1"/>
</dbReference>
<dbReference type="CDD" id="cd00093">
    <property type="entry name" value="HTH_XRE"/>
    <property type="match status" value="1"/>
</dbReference>
<dbReference type="Proteomes" id="UP001299970">
    <property type="component" value="Unassembled WGS sequence"/>
</dbReference>
<sequence>MEMLGPRLRALRAAAGRTVASVAADAGLSVPYIANLENGRGNPTLAALDRLARALGTELSVDLGEPGAAPTVGPPASLIRVARSERFRRIAVELAGPDRNANQVATGLVDLLARVGPALGVEPDDVDWWRLLDALLLVGLHPSSNSARS</sequence>
<accession>A0ABS9TMK1</accession>
<dbReference type="InterPro" id="IPR001387">
    <property type="entry name" value="Cro/C1-type_HTH"/>
</dbReference>
<proteinExistence type="predicted"/>